<evidence type="ECO:0000259" key="5">
    <source>
        <dbReference type="Pfam" id="PF03466"/>
    </source>
</evidence>
<dbReference type="Gene3D" id="3.40.190.10">
    <property type="entry name" value="Periplasmic binding protein-like II"/>
    <property type="match status" value="2"/>
</dbReference>
<sequence length="176" mass="19473">MVSKEQLEGLESGAMDIGFVRPLAHAPSIEQRQLLREPLMLALNAHHKLARKKTLRPEDLENEPFIMYSPHDGKYFYDLIAGLFALSGVHVQTVQQIGQTHTILALVRGGVGMAIVPASAMTLPFRDVVFRPVWQSNIQAELYLAWRSQHGNPAVETMVGFVMSRFASQGALPSPA</sequence>
<dbReference type="PANTHER" id="PTHR30346">
    <property type="entry name" value="TRANSCRIPTIONAL DUAL REGULATOR HCAR-RELATED"/>
    <property type="match status" value="1"/>
</dbReference>
<evidence type="ECO:0000256" key="4">
    <source>
        <dbReference type="ARBA" id="ARBA00023163"/>
    </source>
</evidence>
<dbReference type="GO" id="GO:0003677">
    <property type="term" value="F:DNA binding"/>
    <property type="evidence" value="ECO:0007669"/>
    <property type="project" value="UniProtKB-KW"/>
</dbReference>
<gene>
    <name evidence="6" type="ORF">AYR66_20740</name>
</gene>
<dbReference type="PANTHER" id="PTHR30346:SF0">
    <property type="entry name" value="HCA OPERON TRANSCRIPTIONAL ACTIVATOR HCAR"/>
    <property type="match status" value="1"/>
</dbReference>
<keyword evidence="4" id="KW-0804">Transcription</keyword>
<proteinExistence type="inferred from homology"/>
<dbReference type="SUPFAM" id="SSF53850">
    <property type="entry name" value="Periplasmic binding protein-like II"/>
    <property type="match status" value="1"/>
</dbReference>
<keyword evidence="3" id="KW-0238">DNA-binding</keyword>
<dbReference type="AlphaFoldDB" id="A0A254TGA0"/>
<keyword evidence="7" id="KW-1185">Reference proteome</keyword>
<evidence type="ECO:0000256" key="2">
    <source>
        <dbReference type="ARBA" id="ARBA00023015"/>
    </source>
</evidence>
<protein>
    <recommendedName>
        <fullName evidence="5">LysR substrate-binding domain-containing protein</fullName>
    </recommendedName>
</protein>
<dbReference type="EMBL" id="LSTO01000001">
    <property type="protein sequence ID" value="OWW21555.1"/>
    <property type="molecule type" value="Genomic_DNA"/>
</dbReference>
<evidence type="ECO:0000256" key="1">
    <source>
        <dbReference type="ARBA" id="ARBA00009437"/>
    </source>
</evidence>
<evidence type="ECO:0000313" key="6">
    <source>
        <dbReference type="EMBL" id="OWW21555.1"/>
    </source>
</evidence>
<evidence type="ECO:0000313" key="7">
    <source>
        <dbReference type="Proteomes" id="UP000197535"/>
    </source>
</evidence>
<comment type="similarity">
    <text evidence="1">Belongs to the LysR transcriptional regulatory family.</text>
</comment>
<dbReference type="GO" id="GO:0003700">
    <property type="term" value="F:DNA-binding transcription factor activity"/>
    <property type="evidence" value="ECO:0007669"/>
    <property type="project" value="TreeGrafter"/>
</dbReference>
<dbReference type="Proteomes" id="UP000197535">
    <property type="component" value="Unassembled WGS sequence"/>
</dbReference>
<accession>A0A254TGA0</accession>
<keyword evidence="2" id="KW-0805">Transcription regulation</keyword>
<dbReference type="GO" id="GO:0032993">
    <property type="term" value="C:protein-DNA complex"/>
    <property type="evidence" value="ECO:0007669"/>
    <property type="project" value="TreeGrafter"/>
</dbReference>
<comment type="caution">
    <text evidence="6">The sequence shown here is derived from an EMBL/GenBank/DDBJ whole genome shotgun (WGS) entry which is preliminary data.</text>
</comment>
<dbReference type="InterPro" id="IPR005119">
    <property type="entry name" value="LysR_subst-bd"/>
</dbReference>
<dbReference type="Pfam" id="PF03466">
    <property type="entry name" value="LysR_substrate"/>
    <property type="match status" value="1"/>
</dbReference>
<evidence type="ECO:0000256" key="3">
    <source>
        <dbReference type="ARBA" id="ARBA00023125"/>
    </source>
</evidence>
<name>A0A254TGA0_9BURK</name>
<organism evidence="6 7">
    <name type="scientific">Noviherbaspirillum denitrificans</name>
    <dbReference type="NCBI Taxonomy" id="1968433"/>
    <lineage>
        <taxon>Bacteria</taxon>
        <taxon>Pseudomonadati</taxon>
        <taxon>Pseudomonadota</taxon>
        <taxon>Betaproteobacteria</taxon>
        <taxon>Burkholderiales</taxon>
        <taxon>Oxalobacteraceae</taxon>
        <taxon>Noviherbaspirillum</taxon>
    </lineage>
</organism>
<reference evidence="6 7" key="1">
    <citation type="submission" date="2016-02" db="EMBL/GenBank/DDBJ databases">
        <authorList>
            <person name="Wen L."/>
            <person name="He K."/>
            <person name="Yang H."/>
        </authorList>
    </citation>
    <scope>NUCLEOTIDE SEQUENCE [LARGE SCALE GENOMIC DNA]</scope>
    <source>
        <strain evidence="6 7">TSA40</strain>
    </source>
</reference>
<feature type="domain" description="LysR substrate-binding" evidence="5">
    <location>
        <begin position="3"/>
        <end position="166"/>
    </location>
</feature>